<gene>
    <name evidence="1" type="ORF">SAMN05216212_0437</name>
</gene>
<organism evidence="1 2">
    <name type="scientific">Microbulbifer yueqingensis</name>
    <dbReference type="NCBI Taxonomy" id="658219"/>
    <lineage>
        <taxon>Bacteria</taxon>
        <taxon>Pseudomonadati</taxon>
        <taxon>Pseudomonadota</taxon>
        <taxon>Gammaproteobacteria</taxon>
        <taxon>Cellvibrionales</taxon>
        <taxon>Microbulbiferaceae</taxon>
        <taxon>Microbulbifer</taxon>
    </lineage>
</organism>
<evidence type="ECO:0000313" key="1">
    <source>
        <dbReference type="EMBL" id="SDJ61920.1"/>
    </source>
</evidence>
<sequence>MYRTLSIIFITTLLTGCGAFPRSIDLDSSGASRAYKCLAPIDYVVLRRPWNTCPTFSSTPKLAHLNKKWAVVPITSDGHYQTVQRAKNNAHKLDAGIKNCQVPTRVNEIVDLSPDARIRVETMSALSDTIGPRLYFSGTATIAGSEYEVYFDGYPPTSDSSPIGFDIKEYFKPCEDK</sequence>
<dbReference type="STRING" id="658219.SAMN05216212_0437"/>
<evidence type="ECO:0000313" key="2">
    <source>
        <dbReference type="Proteomes" id="UP000199305"/>
    </source>
</evidence>
<proteinExistence type="predicted"/>
<reference evidence="2" key="1">
    <citation type="submission" date="2016-10" db="EMBL/GenBank/DDBJ databases">
        <authorList>
            <person name="Varghese N."/>
            <person name="Submissions S."/>
        </authorList>
    </citation>
    <scope>NUCLEOTIDE SEQUENCE [LARGE SCALE GENOMIC DNA]</scope>
    <source>
        <strain evidence="2">CGMCC 1.10658</strain>
    </source>
</reference>
<protein>
    <recommendedName>
        <fullName evidence="3">Lipoprotein</fullName>
    </recommendedName>
</protein>
<dbReference type="EMBL" id="FNFH01000001">
    <property type="protein sequence ID" value="SDJ61920.1"/>
    <property type="molecule type" value="Genomic_DNA"/>
</dbReference>
<dbReference type="PROSITE" id="PS51257">
    <property type="entry name" value="PROKAR_LIPOPROTEIN"/>
    <property type="match status" value="1"/>
</dbReference>
<keyword evidence="2" id="KW-1185">Reference proteome</keyword>
<accession>A0A1G8V9S3</accession>
<dbReference type="AlphaFoldDB" id="A0A1G8V9S3"/>
<name>A0A1G8V9S3_9GAMM</name>
<evidence type="ECO:0008006" key="3">
    <source>
        <dbReference type="Google" id="ProtNLM"/>
    </source>
</evidence>
<dbReference type="Proteomes" id="UP000199305">
    <property type="component" value="Unassembled WGS sequence"/>
</dbReference>